<comment type="similarity">
    <text evidence="4">In the N-terminal section; belongs to the glycosyltransferase 51 family.</text>
</comment>
<evidence type="ECO:0000256" key="11">
    <source>
        <dbReference type="ARBA" id="ARBA00022676"/>
    </source>
</evidence>
<name>A0A5A8F2F0_9BACT</name>
<evidence type="ECO:0000256" key="22">
    <source>
        <dbReference type="ARBA" id="ARBA00023316"/>
    </source>
</evidence>
<keyword evidence="32" id="KW-1185">Reference proteome</keyword>
<evidence type="ECO:0000256" key="16">
    <source>
        <dbReference type="ARBA" id="ARBA00022968"/>
    </source>
</evidence>
<keyword evidence="18 27" id="KW-1133">Transmembrane helix</keyword>
<evidence type="ECO:0000256" key="12">
    <source>
        <dbReference type="ARBA" id="ARBA00022679"/>
    </source>
</evidence>
<dbReference type="Pfam" id="PF00912">
    <property type="entry name" value="Transgly"/>
    <property type="match status" value="1"/>
</dbReference>
<proteinExistence type="inferred from homology"/>
<feature type="domain" description="Penicillin-binding protein OB-like" evidence="30">
    <location>
        <begin position="343"/>
        <end position="415"/>
    </location>
</feature>
<dbReference type="EC" id="2.4.99.28" evidence="24"/>
<evidence type="ECO:0000313" key="31">
    <source>
        <dbReference type="EMBL" id="KAA0258122.1"/>
    </source>
</evidence>
<keyword evidence="12" id="KW-0808">Transferase</keyword>
<evidence type="ECO:0000256" key="5">
    <source>
        <dbReference type="ARBA" id="ARBA00012448"/>
    </source>
</evidence>
<keyword evidence="13 27" id="KW-0812">Transmembrane</keyword>
<dbReference type="Pfam" id="PF17092">
    <property type="entry name" value="PCB_OB"/>
    <property type="match status" value="1"/>
</dbReference>
<evidence type="ECO:0000256" key="20">
    <source>
        <dbReference type="ARBA" id="ARBA00023251"/>
    </source>
</evidence>
<evidence type="ECO:0000256" key="6">
    <source>
        <dbReference type="ARBA" id="ARBA00018638"/>
    </source>
</evidence>
<evidence type="ECO:0000259" key="28">
    <source>
        <dbReference type="Pfam" id="PF00905"/>
    </source>
</evidence>
<evidence type="ECO:0000256" key="9">
    <source>
        <dbReference type="ARBA" id="ARBA00022645"/>
    </source>
</evidence>
<sequence length="745" mass="85103">MKKFFKYSLLTFFIITFLVTAVFFVYIYKLSSELPSIKELKSFTYKQPSIILDAKNRTIAEIGTERRYPVPLSDVPEYLKNAVVAVEDSRFYEHGGVDFLGIVRAFIKNIRAGRIVEGGSTLTQQLVKVLYLTPERKLKRKVKEAILAYKLDNYLTKDKILEMYLNQVYFGRGAYGVEAAARVYFGKHVSELSIDEAALIAGLPKAPGLYAPHINPEKALKRRNHVLYRMFEEGYINELQYKELSEKPIEIVPKAPKMIKHAEYFVDFVTQYIKKKYELDIKDKGYKIFTTLNLDFQLAAEKSVRQNLLNLSKRQGYFGPLGNLADIKYEKLKKKYFYINELGFDFAVVKKVDRFKVILDIDGEIGELNLKYNKWAKPYGSRLRYLDDFRKILRENDVILVKKSKNKLYLTQIPQTEGALLSISPENGSIFAMVGGFSYNRSMFNRVVQAKRQVGSLFKPIVYSAAIEKGYNINTLIYDAPVILSKGKDKGYWKPENFEEEFYGFTTLKEALTHSRNVVTIKLAERLGVDTIKAYAEKFGITSPLENDLSISIGSGSISLMEMVYAYSTFANLGMRVQPYFVKMVVDNNGEILVEEVPHDKIEVLKPSTAHIMSDILINVVENGTGRRAKVIPRIIGGKTGTTNEYRDAWFIGVMPNIVTGVWTGFDDFKPIGRLETGSRAALPAFVSFTKAIVDYLPFKEFPVSSDVTYYKVDLNTHKITDSYSTEFSFEPFFDNSSKESIEIQ</sequence>
<dbReference type="SUPFAM" id="SSF53955">
    <property type="entry name" value="Lysozyme-like"/>
    <property type="match status" value="1"/>
</dbReference>
<dbReference type="FunFam" id="1.10.3810.10:FF:000003">
    <property type="entry name" value="Penicillin-binding protein 1a"/>
    <property type="match status" value="1"/>
</dbReference>
<keyword evidence="11" id="KW-0328">Glycosyltransferase</keyword>
<dbReference type="GO" id="GO:0008360">
    <property type="term" value="P:regulation of cell shape"/>
    <property type="evidence" value="ECO:0007669"/>
    <property type="project" value="UniProtKB-KW"/>
</dbReference>
<evidence type="ECO:0000256" key="27">
    <source>
        <dbReference type="SAM" id="Phobius"/>
    </source>
</evidence>
<dbReference type="Gene3D" id="1.10.3810.10">
    <property type="entry name" value="Biosynthetic peptidoglycan transglycosylase-like"/>
    <property type="match status" value="1"/>
</dbReference>
<evidence type="ECO:0000256" key="14">
    <source>
        <dbReference type="ARBA" id="ARBA00022801"/>
    </source>
</evidence>
<evidence type="ECO:0000313" key="32">
    <source>
        <dbReference type="Proteomes" id="UP000322876"/>
    </source>
</evidence>
<comment type="catalytic activity">
    <reaction evidence="23">
        <text>Preferential cleavage: (Ac)2-L-Lys-D-Ala-|-D-Ala. Also transpeptidation of peptidyl-alanyl moieties that are N-acyl substituents of D-alanine.</text>
        <dbReference type="EC" id="3.4.16.4"/>
    </reaction>
</comment>
<evidence type="ECO:0000256" key="1">
    <source>
        <dbReference type="ARBA" id="ARBA00004249"/>
    </source>
</evidence>
<dbReference type="GO" id="GO:0009252">
    <property type="term" value="P:peptidoglycan biosynthetic process"/>
    <property type="evidence" value="ECO:0007669"/>
    <property type="project" value="UniProtKB-KW"/>
</dbReference>
<dbReference type="GO" id="GO:0046677">
    <property type="term" value="P:response to antibiotic"/>
    <property type="evidence" value="ECO:0007669"/>
    <property type="project" value="UniProtKB-KW"/>
</dbReference>
<keyword evidence="16" id="KW-0735">Signal-anchor</keyword>
<dbReference type="Proteomes" id="UP000322876">
    <property type="component" value="Unassembled WGS sequence"/>
</dbReference>
<keyword evidence="20" id="KW-0046">Antibiotic resistance</keyword>
<accession>A0A5A8F2F0</accession>
<keyword evidence="8" id="KW-0997">Cell inner membrane</keyword>
<dbReference type="GO" id="GO:0006508">
    <property type="term" value="P:proteolysis"/>
    <property type="evidence" value="ECO:0007669"/>
    <property type="project" value="UniProtKB-KW"/>
</dbReference>
<evidence type="ECO:0000256" key="15">
    <source>
        <dbReference type="ARBA" id="ARBA00022960"/>
    </source>
</evidence>
<dbReference type="Pfam" id="PF00905">
    <property type="entry name" value="Transpeptidase"/>
    <property type="match status" value="1"/>
</dbReference>
<evidence type="ECO:0000256" key="4">
    <source>
        <dbReference type="ARBA" id="ARBA00007739"/>
    </source>
</evidence>
<evidence type="ECO:0000256" key="13">
    <source>
        <dbReference type="ARBA" id="ARBA00022692"/>
    </source>
</evidence>
<keyword evidence="19 27" id="KW-0472">Membrane</keyword>
<reference evidence="31 32" key="1">
    <citation type="submission" date="2019-06" db="EMBL/GenBank/DDBJ databases">
        <title>Genomic insights into carbon and energy metabolism of Deferribacter autotrophicus revealed new metabolic traits in the phylum Deferribacteres.</title>
        <authorList>
            <person name="Slobodkin A.I."/>
            <person name="Slobodkina G.B."/>
            <person name="Allioux M."/>
            <person name="Alain K."/>
            <person name="Jebbar M."/>
            <person name="Shadrin V."/>
            <person name="Kublanov I.V."/>
            <person name="Toshchakov S.V."/>
            <person name="Bonch-Osmolovskaya E.A."/>
        </authorList>
    </citation>
    <scope>NUCLEOTIDE SEQUENCE [LARGE SCALE GENOMIC DNA]</scope>
    <source>
        <strain evidence="31 32">SL50</strain>
    </source>
</reference>
<dbReference type="AlphaFoldDB" id="A0A5A8F2F0"/>
<dbReference type="OrthoDB" id="9766909at2"/>
<evidence type="ECO:0000256" key="10">
    <source>
        <dbReference type="ARBA" id="ARBA00022670"/>
    </source>
</evidence>
<protein>
    <recommendedName>
        <fullName evidence="6">Penicillin-binding protein 1A</fullName>
        <ecNumber evidence="24">2.4.99.28</ecNumber>
        <ecNumber evidence="5">3.4.16.4</ecNumber>
    </recommendedName>
</protein>
<keyword evidence="9" id="KW-0121">Carboxypeptidase</keyword>
<dbReference type="EC" id="3.4.16.4" evidence="5"/>
<evidence type="ECO:0000256" key="21">
    <source>
        <dbReference type="ARBA" id="ARBA00023268"/>
    </source>
</evidence>
<dbReference type="GO" id="GO:0008955">
    <property type="term" value="F:peptidoglycan glycosyltransferase activity"/>
    <property type="evidence" value="ECO:0007669"/>
    <property type="project" value="UniProtKB-EC"/>
</dbReference>
<evidence type="ECO:0000256" key="23">
    <source>
        <dbReference type="ARBA" id="ARBA00034000"/>
    </source>
</evidence>
<evidence type="ECO:0000256" key="17">
    <source>
        <dbReference type="ARBA" id="ARBA00022984"/>
    </source>
</evidence>
<keyword evidence="14" id="KW-0378">Hydrolase</keyword>
<gene>
    <name evidence="31" type="ORF">FHQ18_06910</name>
</gene>
<dbReference type="GO" id="GO:0008658">
    <property type="term" value="F:penicillin binding"/>
    <property type="evidence" value="ECO:0007669"/>
    <property type="project" value="InterPro"/>
</dbReference>
<keyword evidence="15" id="KW-0133">Cell shape</keyword>
<dbReference type="PANTHER" id="PTHR32282">
    <property type="entry name" value="BINDING PROTEIN TRANSPEPTIDASE, PUTATIVE-RELATED"/>
    <property type="match status" value="1"/>
</dbReference>
<evidence type="ECO:0000256" key="7">
    <source>
        <dbReference type="ARBA" id="ARBA00022475"/>
    </source>
</evidence>
<organism evidence="31 32">
    <name type="scientific">Deferribacter autotrophicus</name>
    <dbReference type="NCBI Taxonomy" id="500465"/>
    <lineage>
        <taxon>Bacteria</taxon>
        <taxon>Pseudomonadati</taxon>
        <taxon>Deferribacterota</taxon>
        <taxon>Deferribacteres</taxon>
        <taxon>Deferribacterales</taxon>
        <taxon>Deferribacteraceae</taxon>
        <taxon>Deferribacter</taxon>
    </lineage>
</organism>
<dbReference type="InterPro" id="IPR050396">
    <property type="entry name" value="Glycosyltr_51/Transpeptidase"/>
</dbReference>
<evidence type="ECO:0000256" key="2">
    <source>
        <dbReference type="ARBA" id="ARBA00004752"/>
    </source>
</evidence>
<dbReference type="GO" id="GO:0009002">
    <property type="term" value="F:serine-type D-Ala-D-Ala carboxypeptidase activity"/>
    <property type="evidence" value="ECO:0007669"/>
    <property type="project" value="UniProtKB-EC"/>
</dbReference>
<dbReference type="InterPro" id="IPR012338">
    <property type="entry name" value="Beta-lactam/transpept-like"/>
</dbReference>
<evidence type="ECO:0000259" key="29">
    <source>
        <dbReference type="Pfam" id="PF00912"/>
    </source>
</evidence>
<keyword evidence="10" id="KW-0645">Protease</keyword>
<dbReference type="GO" id="GO:0030288">
    <property type="term" value="C:outer membrane-bounded periplasmic space"/>
    <property type="evidence" value="ECO:0007669"/>
    <property type="project" value="TreeGrafter"/>
</dbReference>
<feature type="transmembrane region" description="Helical" evidence="27">
    <location>
        <begin position="7"/>
        <end position="28"/>
    </location>
</feature>
<keyword evidence="21" id="KW-0511">Multifunctional enzyme</keyword>
<dbReference type="EMBL" id="VFJB01000005">
    <property type="protein sequence ID" value="KAA0258122.1"/>
    <property type="molecule type" value="Genomic_DNA"/>
</dbReference>
<comment type="catalytic activity">
    <reaction evidence="25">
        <text>[GlcNAc-(1-&gt;4)-Mur2Ac(oyl-L-Ala-gamma-D-Glu-L-Lys-D-Ala-D-Ala)](n)-di-trans,octa-cis-undecaprenyl diphosphate + beta-D-GlcNAc-(1-&gt;4)-Mur2Ac(oyl-L-Ala-gamma-D-Glu-L-Lys-D-Ala-D-Ala)-di-trans,octa-cis-undecaprenyl diphosphate = [GlcNAc-(1-&gt;4)-Mur2Ac(oyl-L-Ala-gamma-D-Glu-L-Lys-D-Ala-D-Ala)](n+1)-di-trans,octa-cis-undecaprenyl diphosphate + di-trans,octa-cis-undecaprenyl diphosphate + H(+)</text>
        <dbReference type="Rhea" id="RHEA:23708"/>
        <dbReference type="Rhea" id="RHEA-COMP:9602"/>
        <dbReference type="Rhea" id="RHEA-COMP:9603"/>
        <dbReference type="ChEBI" id="CHEBI:15378"/>
        <dbReference type="ChEBI" id="CHEBI:58405"/>
        <dbReference type="ChEBI" id="CHEBI:60033"/>
        <dbReference type="ChEBI" id="CHEBI:78435"/>
        <dbReference type="EC" id="2.4.99.28"/>
    </reaction>
</comment>
<comment type="pathway">
    <text evidence="2">Cell wall biogenesis; peptidoglycan biosynthesis.</text>
</comment>
<evidence type="ECO:0000256" key="19">
    <source>
        <dbReference type="ARBA" id="ARBA00023136"/>
    </source>
</evidence>
<dbReference type="GO" id="GO:0071555">
    <property type="term" value="P:cell wall organization"/>
    <property type="evidence" value="ECO:0007669"/>
    <property type="project" value="UniProtKB-KW"/>
</dbReference>
<keyword evidence="17" id="KW-0573">Peptidoglycan synthesis</keyword>
<evidence type="ECO:0000259" key="30">
    <source>
        <dbReference type="Pfam" id="PF17092"/>
    </source>
</evidence>
<evidence type="ECO:0000256" key="26">
    <source>
        <dbReference type="ARBA" id="ARBA00060592"/>
    </source>
</evidence>
<dbReference type="Gene3D" id="3.40.710.10">
    <property type="entry name" value="DD-peptidase/beta-lactamase superfamily"/>
    <property type="match status" value="2"/>
</dbReference>
<dbReference type="InterPro" id="IPR031376">
    <property type="entry name" value="PCB_OB"/>
</dbReference>
<evidence type="ECO:0000256" key="3">
    <source>
        <dbReference type="ARBA" id="ARBA00007090"/>
    </source>
</evidence>
<evidence type="ECO:0000256" key="18">
    <source>
        <dbReference type="ARBA" id="ARBA00022989"/>
    </source>
</evidence>
<evidence type="ECO:0000256" key="8">
    <source>
        <dbReference type="ARBA" id="ARBA00022519"/>
    </source>
</evidence>
<comment type="caution">
    <text evidence="31">The sequence shown here is derived from an EMBL/GenBank/DDBJ whole genome shotgun (WGS) entry which is preliminary data.</text>
</comment>
<feature type="domain" description="Glycosyl transferase family 51" evidence="29">
    <location>
        <begin position="57"/>
        <end position="230"/>
    </location>
</feature>
<dbReference type="GO" id="GO:0005886">
    <property type="term" value="C:plasma membrane"/>
    <property type="evidence" value="ECO:0007669"/>
    <property type="project" value="UniProtKB-SubCell"/>
</dbReference>
<evidence type="ECO:0000256" key="24">
    <source>
        <dbReference type="ARBA" id="ARBA00044770"/>
    </source>
</evidence>
<evidence type="ECO:0000256" key="25">
    <source>
        <dbReference type="ARBA" id="ARBA00049902"/>
    </source>
</evidence>
<keyword evidence="22" id="KW-0961">Cell wall biogenesis/degradation</keyword>
<comment type="pathway">
    <text evidence="26">Glycan biosynthesis.</text>
</comment>
<feature type="domain" description="Penicillin-binding protein transpeptidase" evidence="28">
    <location>
        <begin position="422"/>
        <end position="656"/>
    </location>
</feature>
<comment type="subcellular location">
    <subcellularLocation>
        <location evidence="1">Cell inner membrane</location>
        <topology evidence="1">Single-pass type II membrane protein</topology>
    </subcellularLocation>
</comment>
<dbReference type="InterPro" id="IPR036950">
    <property type="entry name" value="PBP_transglycosylase"/>
</dbReference>
<dbReference type="PANTHER" id="PTHR32282:SF33">
    <property type="entry name" value="PEPTIDOGLYCAN GLYCOSYLTRANSFERASE"/>
    <property type="match status" value="1"/>
</dbReference>
<dbReference type="SUPFAM" id="SSF56601">
    <property type="entry name" value="beta-lactamase/transpeptidase-like"/>
    <property type="match status" value="1"/>
</dbReference>
<comment type="similarity">
    <text evidence="3">In the C-terminal section; belongs to the transpeptidase family.</text>
</comment>
<dbReference type="InterPro" id="IPR023346">
    <property type="entry name" value="Lysozyme-like_dom_sf"/>
</dbReference>
<dbReference type="InterPro" id="IPR001264">
    <property type="entry name" value="Glyco_trans_51"/>
</dbReference>
<dbReference type="NCBIfam" id="TIGR02074">
    <property type="entry name" value="PBP_1a_fam"/>
    <property type="match status" value="1"/>
</dbReference>
<dbReference type="InterPro" id="IPR001460">
    <property type="entry name" value="PCN-bd_Tpept"/>
</dbReference>
<keyword evidence="7" id="KW-1003">Cell membrane</keyword>